<dbReference type="GO" id="GO:0042597">
    <property type="term" value="C:periplasmic space"/>
    <property type="evidence" value="ECO:0007669"/>
    <property type="project" value="UniProtKB-SubCell"/>
</dbReference>
<dbReference type="NCBIfam" id="NF033814">
    <property type="entry name" value="copper_CopC"/>
    <property type="match status" value="1"/>
</dbReference>
<sequence>MKILSRLIFSAALVAAPFVTSEASAHAKLVKATPADGSTAASPQMIMLTFNEKLAGKLSGFEVVKADGTKVDVMASVAGGGTMLHAMPSKPLAPGAYKVNWHAVTDDGHRTEGTVSFTVK</sequence>
<evidence type="ECO:0000313" key="10">
    <source>
        <dbReference type="Proteomes" id="UP000199150"/>
    </source>
</evidence>
<name>A0A1G4PTH1_9CAUL</name>
<evidence type="ECO:0000256" key="2">
    <source>
        <dbReference type="ARBA" id="ARBA00010509"/>
    </source>
</evidence>
<dbReference type="EMBL" id="FMTS01000001">
    <property type="protein sequence ID" value="SCW35471.1"/>
    <property type="molecule type" value="Genomic_DNA"/>
</dbReference>
<keyword evidence="10" id="KW-1185">Reference proteome</keyword>
<comment type="similarity">
    <text evidence="2">Belongs to the CopC family.</text>
</comment>
<dbReference type="RefSeq" id="WP_090643580.1">
    <property type="nucleotide sequence ID" value="NZ_CBCRYE010000001.1"/>
</dbReference>
<accession>A0A1G4PTH1</accession>
<evidence type="ECO:0000256" key="6">
    <source>
        <dbReference type="ARBA" id="ARBA00023008"/>
    </source>
</evidence>
<feature type="signal peptide" evidence="7">
    <location>
        <begin position="1"/>
        <end position="27"/>
    </location>
</feature>
<dbReference type="GO" id="GO:0046688">
    <property type="term" value="P:response to copper ion"/>
    <property type="evidence" value="ECO:0007669"/>
    <property type="project" value="InterPro"/>
</dbReference>
<dbReference type="GO" id="GO:0005886">
    <property type="term" value="C:plasma membrane"/>
    <property type="evidence" value="ECO:0007669"/>
    <property type="project" value="TreeGrafter"/>
</dbReference>
<reference evidence="10" key="1">
    <citation type="submission" date="2016-10" db="EMBL/GenBank/DDBJ databases">
        <authorList>
            <person name="Varghese N."/>
            <person name="Submissions S."/>
        </authorList>
    </citation>
    <scope>NUCLEOTIDE SEQUENCE [LARGE SCALE GENOMIC DNA]</scope>
    <source>
        <strain evidence="10">CGMCC 1.3431</strain>
    </source>
</reference>
<keyword evidence="5" id="KW-0574">Periplasm</keyword>
<dbReference type="PANTHER" id="PTHR34820:SF4">
    <property type="entry name" value="INNER MEMBRANE PROTEIN YEBZ"/>
    <property type="match status" value="1"/>
</dbReference>
<dbReference type="SUPFAM" id="SSF81296">
    <property type="entry name" value="E set domains"/>
    <property type="match status" value="1"/>
</dbReference>
<dbReference type="InterPro" id="IPR047685">
    <property type="entry name" value="CopC-like"/>
</dbReference>
<evidence type="ECO:0000313" key="9">
    <source>
        <dbReference type="EMBL" id="SCW35471.1"/>
    </source>
</evidence>
<evidence type="ECO:0000256" key="5">
    <source>
        <dbReference type="ARBA" id="ARBA00022764"/>
    </source>
</evidence>
<keyword evidence="3" id="KW-0479">Metal-binding</keyword>
<evidence type="ECO:0000259" key="8">
    <source>
        <dbReference type="Pfam" id="PF04234"/>
    </source>
</evidence>
<dbReference type="Gene3D" id="2.60.40.1220">
    <property type="match status" value="1"/>
</dbReference>
<feature type="domain" description="CopC" evidence="8">
    <location>
        <begin position="26"/>
        <end position="119"/>
    </location>
</feature>
<dbReference type="PANTHER" id="PTHR34820">
    <property type="entry name" value="INNER MEMBRANE PROTEIN YEBZ"/>
    <property type="match status" value="1"/>
</dbReference>
<dbReference type="InterPro" id="IPR014755">
    <property type="entry name" value="Cu-Rt/internalin_Ig-like"/>
</dbReference>
<dbReference type="OrthoDB" id="9796814at2"/>
<organism evidence="9 10">
    <name type="scientific">Asticcacaulis taihuensis</name>
    <dbReference type="NCBI Taxonomy" id="260084"/>
    <lineage>
        <taxon>Bacteria</taxon>
        <taxon>Pseudomonadati</taxon>
        <taxon>Pseudomonadota</taxon>
        <taxon>Alphaproteobacteria</taxon>
        <taxon>Caulobacterales</taxon>
        <taxon>Caulobacteraceae</taxon>
        <taxon>Asticcacaulis</taxon>
    </lineage>
</organism>
<proteinExistence type="inferred from homology"/>
<dbReference type="GO" id="GO:0006825">
    <property type="term" value="P:copper ion transport"/>
    <property type="evidence" value="ECO:0007669"/>
    <property type="project" value="InterPro"/>
</dbReference>
<comment type="subcellular location">
    <subcellularLocation>
        <location evidence="1">Periplasm</location>
    </subcellularLocation>
</comment>
<evidence type="ECO:0000256" key="1">
    <source>
        <dbReference type="ARBA" id="ARBA00004418"/>
    </source>
</evidence>
<feature type="chain" id="PRO_5011545239" description="CopC domain-containing protein" evidence="7">
    <location>
        <begin position="28"/>
        <end position="120"/>
    </location>
</feature>
<evidence type="ECO:0000256" key="4">
    <source>
        <dbReference type="ARBA" id="ARBA00022729"/>
    </source>
</evidence>
<dbReference type="Proteomes" id="UP000199150">
    <property type="component" value="Unassembled WGS sequence"/>
</dbReference>
<dbReference type="STRING" id="260084.SAMN02927928_0646"/>
<dbReference type="AlphaFoldDB" id="A0A1G4PTH1"/>
<evidence type="ECO:0000256" key="3">
    <source>
        <dbReference type="ARBA" id="ARBA00022723"/>
    </source>
</evidence>
<gene>
    <name evidence="9" type="ORF">SAMN02927928_0646</name>
</gene>
<protein>
    <recommendedName>
        <fullName evidence="8">CopC domain-containing protein</fullName>
    </recommendedName>
</protein>
<dbReference type="InterPro" id="IPR032694">
    <property type="entry name" value="CopC/D"/>
</dbReference>
<dbReference type="GO" id="GO:0005507">
    <property type="term" value="F:copper ion binding"/>
    <property type="evidence" value="ECO:0007669"/>
    <property type="project" value="InterPro"/>
</dbReference>
<keyword evidence="6" id="KW-0186">Copper</keyword>
<evidence type="ECO:0000256" key="7">
    <source>
        <dbReference type="SAM" id="SignalP"/>
    </source>
</evidence>
<dbReference type="Pfam" id="PF04234">
    <property type="entry name" value="CopC"/>
    <property type="match status" value="1"/>
</dbReference>
<dbReference type="InterPro" id="IPR014756">
    <property type="entry name" value="Ig_E-set"/>
</dbReference>
<dbReference type="InterPro" id="IPR007348">
    <property type="entry name" value="CopC_dom"/>
</dbReference>
<keyword evidence="4 7" id="KW-0732">Signal</keyword>